<gene>
    <name evidence="12 15" type="primary">hisA</name>
    <name evidence="15" type="ORF">LB941_10095</name>
</gene>
<dbReference type="GO" id="GO:0003949">
    <property type="term" value="F:1-(5-phosphoribosyl)-5-[(5-phosphoribosylamino)methylideneamino]imidazole-4-carboxamide isomerase activity"/>
    <property type="evidence" value="ECO:0007669"/>
    <property type="project" value="UniProtKB-UniRule"/>
</dbReference>
<dbReference type="EC" id="5.3.1.16" evidence="5 12"/>
<dbReference type="InterPro" id="IPR023016">
    <property type="entry name" value="HisA/PriA"/>
</dbReference>
<dbReference type="RefSeq" id="WP_253361801.1">
    <property type="nucleotide sequence ID" value="NZ_JAIULA010000023.1"/>
</dbReference>
<dbReference type="InterPro" id="IPR011060">
    <property type="entry name" value="RibuloseP-bd_barrel"/>
</dbReference>
<dbReference type="GO" id="GO:0000105">
    <property type="term" value="P:L-histidine biosynthetic process"/>
    <property type="evidence" value="ECO:0007669"/>
    <property type="project" value="UniProtKB-UniRule"/>
</dbReference>
<evidence type="ECO:0000256" key="9">
    <source>
        <dbReference type="ARBA" id="ARBA00023102"/>
    </source>
</evidence>
<feature type="active site" description="Proton donor" evidence="12">
    <location>
        <position position="129"/>
    </location>
</feature>
<dbReference type="Proteomes" id="UP001139006">
    <property type="component" value="Unassembled WGS sequence"/>
</dbReference>
<dbReference type="HAMAP" id="MF_01014">
    <property type="entry name" value="HisA"/>
    <property type="match status" value="1"/>
</dbReference>
<evidence type="ECO:0000256" key="6">
    <source>
        <dbReference type="ARBA" id="ARBA00018464"/>
    </source>
</evidence>
<evidence type="ECO:0000256" key="1">
    <source>
        <dbReference type="ARBA" id="ARBA00000901"/>
    </source>
</evidence>
<comment type="caution">
    <text evidence="15">The sequence shown here is derived from an EMBL/GenBank/DDBJ whole genome shotgun (WGS) entry which is preliminary data.</text>
</comment>
<reference evidence="15 16" key="1">
    <citation type="journal article" date="2023" name="Int. J. Syst. Evol. Microbiol.">
        <title>Ligilactobacillus ubinensis sp. nov., a novel species isolated from the wild ferment of a durian fruit (Durio zibethinus).</title>
        <authorList>
            <person name="Heng Y.C."/>
            <person name="Menon N."/>
            <person name="Chen B."/>
            <person name="Loo B.Z.L."/>
            <person name="Wong G.W.J."/>
            <person name="Lim A.C.H."/>
            <person name="Silvaraju S."/>
            <person name="Kittelmann S."/>
        </authorList>
    </citation>
    <scope>NUCLEOTIDE SEQUENCE [LARGE SCALE GENOMIC DNA]</scope>
    <source>
        <strain evidence="15 16">WILCCON 0076</strain>
    </source>
</reference>
<evidence type="ECO:0000256" key="8">
    <source>
        <dbReference type="ARBA" id="ARBA00022605"/>
    </source>
</evidence>
<evidence type="ECO:0000313" key="16">
    <source>
        <dbReference type="Proteomes" id="UP001139006"/>
    </source>
</evidence>
<keyword evidence="10 12" id="KW-0413">Isomerase</keyword>
<evidence type="ECO:0000256" key="13">
    <source>
        <dbReference type="RuleBase" id="RU003657"/>
    </source>
</evidence>
<keyword evidence="9 12" id="KW-0368">Histidine biosynthesis</keyword>
<comment type="catalytic activity">
    <reaction evidence="1 12 14">
        <text>1-(5-phospho-beta-D-ribosyl)-5-[(5-phospho-beta-D-ribosylamino)methylideneamino]imidazole-4-carboxamide = 5-[(5-phospho-1-deoxy-D-ribulos-1-ylimino)methylamino]-1-(5-phospho-beta-D-ribosyl)imidazole-4-carboxamide</text>
        <dbReference type="Rhea" id="RHEA:15469"/>
        <dbReference type="ChEBI" id="CHEBI:58435"/>
        <dbReference type="ChEBI" id="CHEBI:58525"/>
        <dbReference type="EC" id="5.3.1.16"/>
    </reaction>
</comment>
<name>A0A9X2JM41_9LACO</name>
<comment type="pathway">
    <text evidence="3 12 14">Amino-acid biosynthesis; L-histidine biosynthesis; L-histidine from 5-phospho-alpha-D-ribose 1-diphosphate: step 4/9.</text>
</comment>
<dbReference type="EMBL" id="JAIULA010000023">
    <property type="protein sequence ID" value="MCP0887682.1"/>
    <property type="molecule type" value="Genomic_DNA"/>
</dbReference>
<proteinExistence type="inferred from homology"/>
<dbReference type="FunFam" id="3.20.20.70:FF:000009">
    <property type="entry name" value="1-(5-phosphoribosyl)-5-[(5-phosphoribosylamino)methylideneamino] imidazole-4-carboxamide isomerase"/>
    <property type="match status" value="1"/>
</dbReference>
<dbReference type="AlphaFoldDB" id="A0A9X2JM41"/>
<keyword evidence="7 12" id="KW-0963">Cytoplasm</keyword>
<evidence type="ECO:0000256" key="11">
    <source>
        <dbReference type="ARBA" id="ARBA00030547"/>
    </source>
</evidence>
<comment type="subcellular location">
    <subcellularLocation>
        <location evidence="2 12 14">Cytoplasm</location>
    </subcellularLocation>
</comment>
<dbReference type="GO" id="GO:0000162">
    <property type="term" value="P:L-tryptophan biosynthetic process"/>
    <property type="evidence" value="ECO:0007669"/>
    <property type="project" value="TreeGrafter"/>
</dbReference>
<dbReference type="PANTHER" id="PTHR43090">
    <property type="entry name" value="1-(5-PHOSPHORIBOSYL)-5-[(5-PHOSPHORIBOSYLAMINO)METHYLIDENEAMINO] IMIDAZOLE-4-CARBOXAMIDE ISOMERASE"/>
    <property type="match status" value="1"/>
</dbReference>
<feature type="active site" description="Proton acceptor" evidence="12">
    <location>
        <position position="7"/>
    </location>
</feature>
<evidence type="ECO:0000256" key="3">
    <source>
        <dbReference type="ARBA" id="ARBA00005133"/>
    </source>
</evidence>
<dbReference type="CDD" id="cd04732">
    <property type="entry name" value="HisA"/>
    <property type="match status" value="1"/>
</dbReference>
<dbReference type="InterPro" id="IPR006062">
    <property type="entry name" value="His_biosynth"/>
</dbReference>
<dbReference type="InterPro" id="IPR044524">
    <property type="entry name" value="Isoase_HisA-like"/>
</dbReference>
<keyword evidence="8 12" id="KW-0028">Amino-acid biosynthesis</keyword>
<dbReference type="GO" id="GO:0005737">
    <property type="term" value="C:cytoplasm"/>
    <property type="evidence" value="ECO:0007669"/>
    <property type="project" value="UniProtKB-SubCell"/>
</dbReference>
<organism evidence="15 16">
    <name type="scientific">Ligilactobacillus ubinensis</name>
    <dbReference type="NCBI Taxonomy" id="2876789"/>
    <lineage>
        <taxon>Bacteria</taxon>
        <taxon>Bacillati</taxon>
        <taxon>Bacillota</taxon>
        <taxon>Bacilli</taxon>
        <taxon>Lactobacillales</taxon>
        <taxon>Lactobacillaceae</taxon>
        <taxon>Ligilactobacillus</taxon>
    </lineage>
</organism>
<evidence type="ECO:0000256" key="5">
    <source>
        <dbReference type="ARBA" id="ARBA00012550"/>
    </source>
</evidence>
<keyword evidence="16" id="KW-1185">Reference proteome</keyword>
<dbReference type="InterPro" id="IPR013785">
    <property type="entry name" value="Aldolase_TIM"/>
</dbReference>
<sequence>MIFPAIDLKNGQSVRLYQGDFSKDTLIETTPEKQAQKINAAGISALHLVDLDGAKAGKPQNLDVVKKIRDSFSGIIEIGGGIRNIAALQQYLEMGINRVILGSVALKDPEFTKKALQEFGAEKIVIGVDGTDSKVAVSGWLEQSNVLMSELIEKMITSGAKHFIVTDVKRDGTLQGANVELLIKLQTLFPQANIIASGGIRDLRDITELRSKGIKDAIVGKSLFEGTLTLKEIAEVNTIVS</sequence>
<comment type="similarity">
    <text evidence="4 12 13">Belongs to the HisA/HisF family.</text>
</comment>
<evidence type="ECO:0000256" key="10">
    <source>
        <dbReference type="ARBA" id="ARBA00023235"/>
    </source>
</evidence>
<evidence type="ECO:0000256" key="12">
    <source>
        <dbReference type="HAMAP-Rule" id="MF_01014"/>
    </source>
</evidence>
<evidence type="ECO:0000256" key="4">
    <source>
        <dbReference type="ARBA" id="ARBA00009667"/>
    </source>
</evidence>
<dbReference type="NCBIfam" id="TIGR00007">
    <property type="entry name" value="1-(5-phosphoribosyl)-5-[(5-phosphoribosylamino)methylideneamino]imidazole-4-carboxamide isomerase"/>
    <property type="match status" value="1"/>
</dbReference>
<dbReference type="InterPro" id="IPR006063">
    <property type="entry name" value="HisA_bact_arch"/>
</dbReference>
<evidence type="ECO:0000256" key="14">
    <source>
        <dbReference type="RuleBase" id="RU003658"/>
    </source>
</evidence>
<evidence type="ECO:0000256" key="7">
    <source>
        <dbReference type="ARBA" id="ARBA00022490"/>
    </source>
</evidence>
<evidence type="ECO:0000256" key="2">
    <source>
        <dbReference type="ARBA" id="ARBA00004496"/>
    </source>
</evidence>
<protein>
    <recommendedName>
        <fullName evidence="6 12">1-(5-phosphoribosyl)-5-[(5-phosphoribosylamino)methylideneamino] imidazole-4-carboxamide isomerase</fullName>
        <ecNumber evidence="5 12">5.3.1.16</ecNumber>
    </recommendedName>
    <alternativeName>
        <fullName evidence="11 12">Phosphoribosylformimino-5-aminoimidazole carboxamide ribotide isomerase</fullName>
    </alternativeName>
</protein>
<evidence type="ECO:0000313" key="15">
    <source>
        <dbReference type="EMBL" id="MCP0887682.1"/>
    </source>
</evidence>
<accession>A0A9X2JM41</accession>
<dbReference type="SUPFAM" id="SSF51366">
    <property type="entry name" value="Ribulose-phoshate binding barrel"/>
    <property type="match status" value="1"/>
</dbReference>
<dbReference type="Pfam" id="PF00977">
    <property type="entry name" value="His_biosynth"/>
    <property type="match status" value="1"/>
</dbReference>
<dbReference type="PANTHER" id="PTHR43090:SF2">
    <property type="entry name" value="1-(5-PHOSPHORIBOSYL)-5-[(5-PHOSPHORIBOSYLAMINO)METHYLIDENEAMINO] IMIDAZOLE-4-CARBOXAMIDE ISOMERASE"/>
    <property type="match status" value="1"/>
</dbReference>
<dbReference type="Gene3D" id="3.20.20.70">
    <property type="entry name" value="Aldolase class I"/>
    <property type="match status" value="1"/>
</dbReference>